<dbReference type="EMBL" id="CSAJ01000533">
    <property type="protein sequence ID" value="COW83292.1"/>
    <property type="molecule type" value="Genomic_DNA"/>
</dbReference>
<accession>A0A0T9Y2Z1</accession>
<dbReference type="Proteomes" id="UP000044938">
    <property type="component" value="Unassembled WGS sequence"/>
</dbReference>
<evidence type="ECO:0000313" key="14">
    <source>
        <dbReference type="Proteomes" id="UP000048289"/>
    </source>
</evidence>
<evidence type="ECO:0000313" key="2">
    <source>
        <dbReference type="EMBL" id="CFE51589.1"/>
    </source>
</evidence>
<gene>
    <name evidence="3" type="ORF">ERS007657_01467</name>
    <name evidence="4" type="ORF">ERS007661_01942</name>
    <name evidence="1" type="ORF">ERS007681_04622</name>
    <name evidence="2" type="ORF">ERS007688_01942</name>
    <name evidence="6" type="ORF">ERS007703_05013</name>
    <name evidence="5" type="ORF">ERS007720_03373</name>
    <name evidence="7" type="ORF">ERS007739_03242</name>
</gene>
<reference evidence="8 9" key="2">
    <citation type="submission" date="2015-03" db="EMBL/GenBank/DDBJ databases">
        <authorList>
            <consortium name="Pathogen Informatics"/>
        </authorList>
    </citation>
    <scope>NUCLEOTIDE SEQUENCE [LARGE SCALE GENOMIC DNA]</scope>
    <source>
        <strain evidence="3 12">C09601061</strain>
        <strain evidence="4 10">D00501624</strain>
        <strain evidence="1 14">G09901357</strain>
        <strain evidence="2 13">H09601792</strain>
        <strain evidence="8">K00500041</strain>
        <strain evidence="5 11">M09401471</strain>
        <strain evidence="9">N09902308</strain>
    </source>
</reference>
<evidence type="ECO:0000313" key="12">
    <source>
        <dbReference type="Proteomes" id="UP000046680"/>
    </source>
</evidence>
<protein>
    <submittedName>
        <fullName evidence="6">Uncharacterized protein</fullName>
    </submittedName>
</protein>
<sequence length="93" mass="10624">MVNHAGVRLGMHRLLTDESLHVQPQLIVLDQRQRLLEDPDEELLAGRQQHMQNVENVGGHRLVGHIVKWQVCPVEFDISRLEDETFVVGGARL</sequence>
<evidence type="ECO:0000313" key="8">
    <source>
        <dbReference type="Proteomes" id="UP000038802"/>
    </source>
</evidence>
<dbReference type="EMBL" id="CQQC01000608">
    <property type="protein sequence ID" value="CNV26978.1"/>
    <property type="molecule type" value="Genomic_DNA"/>
</dbReference>
<evidence type="ECO:0000313" key="5">
    <source>
        <dbReference type="EMBL" id="COW83292.1"/>
    </source>
</evidence>
<reference evidence="6" key="3">
    <citation type="submission" date="2015-03" db="EMBL/GenBank/DDBJ databases">
        <authorList>
            <person name="Murphy D."/>
        </authorList>
    </citation>
    <scope>NUCLEOTIDE SEQUENCE [LARGE SCALE GENOMIC DNA]</scope>
    <source>
        <strain evidence="6">K00500041</strain>
    </source>
</reference>
<evidence type="ECO:0000313" key="11">
    <source>
        <dbReference type="Proteomes" id="UP000044938"/>
    </source>
</evidence>
<dbReference type="EMBL" id="CSBK01001641">
    <property type="protein sequence ID" value="COY95553.1"/>
    <property type="molecule type" value="Genomic_DNA"/>
</dbReference>
<evidence type="ECO:0000313" key="7">
    <source>
        <dbReference type="EMBL" id="COY95553.1"/>
    </source>
</evidence>
<evidence type="ECO:0000313" key="1">
    <source>
        <dbReference type="EMBL" id="CFE49128.1"/>
    </source>
</evidence>
<dbReference type="EMBL" id="CSAE01001079">
    <property type="protein sequence ID" value="COX27966.1"/>
    <property type="molecule type" value="Genomic_DNA"/>
</dbReference>
<name>A0A0T9Y2Z1_MYCTX</name>
<evidence type="ECO:0000313" key="10">
    <source>
        <dbReference type="Proteomes" id="UP000039217"/>
    </source>
</evidence>
<dbReference type="Proteomes" id="UP000039217">
    <property type="component" value="Unassembled WGS sequence"/>
</dbReference>
<dbReference type="EMBL" id="CFOE01001229">
    <property type="protein sequence ID" value="CFE49128.1"/>
    <property type="molecule type" value="Genomic_DNA"/>
</dbReference>
<evidence type="ECO:0000313" key="9">
    <source>
        <dbReference type="Proteomes" id="UP000039021"/>
    </source>
</evidence>
<evidence type="ECO:0000313" key="6">
    <source>
        <dbReference type="EMBL" id="COX27966.1"/>
    </source>
</evidence>
<dbReference type="Proteomes" id="UP000046947">
    <property type="component" value="Unassembled WGS sequence"/>
</dbReference>
<evidence type="ECO:0000313" key="3">
    <source>
        <dbReference type="EMBL" id="CFR76422.1"/>
    </source>
</evidence>
<proteinExistence type="predicted"/>
<evidence type="ECO:0000313" key="13">
    <source>
        <dbReference type="Proteomes" id="UP000046947"/>
    </source>
</evidence>
<dbReference type="Proteomes" id="UP000038802">
    <property type="component" value="Unassembled WGS sequence"/>
</dbReference>
<evidence type="ECO:0000313" key="4">
    <source>
        <dbReference type="EMBL" id="CNV26978.1"/>
    </source>
</evidence>
<dbReference type="Proteomes" id="UP000048289">
    <property type="component" value="Unassembled WGS sequence"/>
</dbReference>
<reference evidence="7" key="1">
    <citation type="submission" date="2015-03" db="EMBL/GenBank/DDBJ databases">
        <authorList>
            <consortium name="Pathogen Informatics"/>
            <person name="Murphy D."/>
        </authorList>
    </citation>
    <scope>NUCLEOTIDE SEQUENCE</scope>
    <source>
        <strain evidence="7">N09902308</strain>
    </source>
</reference>
<dbReference type="EMBL" id="CGCX01000455">
    <property type="protein sequence ID" value="CFR76422.1"/>
    <property type="molecule type" value="Genomic_DNA"/>
</dbReference>
<dbReference type="Proteomes" id="UP000046680">
    <property type="component" value="Unassembled WGS sequence"/>
</dbReference>
<organism evidence="6 8">
    <name type="scientific">Mycobacterium tuberculosis</name>
    <dbReference type="NCBI Taxonomy" id="1773"/>
    <lineage>
        <taxon>Bacteria</taxon>
        <taxon>Bacillati</taxon>
        <taxon>Actinomycetota</taxon>
        <taxon>Actinomycetes</taxon>
        <taxon>Mycobacteriales</taxon>
        <taxon>Mycobacteriaceae</taxon>
        <taxon>Mycobacterium</taxon>
        <taxon>Mycobacterium tuberculosis complex</taxon>
    </lineage>
</organism>
<dbReference type="AlphaFoldDB" id="A0A0T9Y2Z1"/>
<dbReference type="Proteomes" id="UP000039021">
    <property type="component" value="Unassembled WGS sequence"/>
</dbReference>
<dbReference type="EMBL" id="CFOH01000284">
    <property type="protein sequence ID" value="CFE51589.1"/>
    <property type="molecule type" value="Genomic_DNA"/>
</dbReference>